<reference evidence="3" key="1">
    <citation type="submission" date="2019-01" db="EMBL/GenBank/DDBJ databases">
        <authorList>
            <consortium name="Genoscope - CEA"/>
            <person name="William W."/>
        </authorList>
    </citation>
    <scope>NUCLEOTIDE SEQUENCE</scope>
    <source>
        <strain evidence="3">CR-1</strain>
    </source>
</reference>
<evidence type="ECO:0000256" key="1">
    <source>
        <dbReference type="SAM" id="SignalP"/>
    </source>
</evidence>
<dbReference type="Pfam" id="PF04453">
    <property type="entry name" value="LptD"/>
    <property type="match status" value="1"/>
</dbReference>
<name>A0A484HN11_9BACT</name>
<keyword evidence="1" id="KW-0732">Signal</keyword>
<feature type="signal peptide" evidence="1">
    <location>
        <begin position="1"/>
        <end position="36"/>
    </location>
</feature>
<organism evidence="3">
    <name type="scientific">uncultured Desulfobacteraceae bacterium</name>
    <dbReference type="NCBI Taxonomy" id="218296"/>
    <lineage>
        <taxon>Bacteria</taxon>
        <taxon>Pseudomonadati</taxon>
        <taxon>Thermodesulfobacteriota</taxon>
        <taxon>Desulfobacteria</taxon>
        <taxon>Desulfobacterales</taxon>
        <taxon>Desulfobacteraceae</taxon>
        <taxon>environmental samples</taxon>
    </lineage>
</organism>
<sequence>MMNVFFKGESVISMTYFIRLLAAFLAATLLSASAAAGEGLFSGFKTGGDSSPWHISADSLTYHEGQGCYSASGDVEIQGHGKRLLADFVRFCPETMEASAKGGAFLESGQDVLSADSIDLNLAGRTGTARRGEVFFHESHFHIAADQIVKTGENSYLMENAGLSTCDGENPAWKITCRSLDVTIEGYGFVKGAAFRIKGVPVLYVPFFVFPAKTKRATGLLPPAVGHSDRMGFEHTQPFFWVLGENRDATFHIRHTGERGEMFGAEYRHVFDGRSKFAARLDVLSDRKADTGSAESAENWGYDDDDFDRPNQDRYWLRAKHDQALPGGVFMKLDVDVVSDQDYLHEFKTGYHGHGDTQAYFSERFGRHIDDYNDSERISRIAFDRVWPRFGLSAEARAYDDVIQRRRSGLDETLFKLPGIRFFAVRRPLWNLPVYGETDAEFAHFYRSEGMSGTRADASARLSLPARFWDILNVEASLGLRQTVWNMENHTREGVDRGEGEFYRTVADAALHVSSELFADWALGPEGASRLTHRMAPDVSWEYAPELSQDRYPFFDSSDRVDAKNGLSYSLTHLFMLGAEKKPRDPGAAPEWETRQIGRVKMSQTWRADDAVCFSTDAESGYEECGERGFSPISLEMSAGPFQNFSATADLTWSMDGHFFTQNFGVSYTRPGWLEISAERRYSRNWSETIFSKARFQLTDRISVFARYERNLHTDENIDSGAGFGYKAQCWSVDLGYRKQGDDRRFDFKVDLAGFSDF</sequence>
<dbReference type="PANTHER" id="PTHR30189:SF1">
    <property type="entry name" value="LPS-ASSEMBLY PROTEIN LPTD"/>
    <property type="match status" value="1"/>
</dbReference>
<accession>A0A484HN11</accession>
<evidence type="ECO:0000259" key="2">
    <source>
        <dbReference type="Pfam" id="PF04453"/>
    </source>
</evidence>
<dbReference type="InterPro" id="IPR007543">
    <property type="entry name" value="LptD_C"/>
</dbReference>
<feature type="domain" description="LptD C-terminal" evidence="2">
    <location>
        <begin position="313"/>
        <end position="685"/>
    </location>
</feature>
<dbReference type="GO" id="GO:1990351">
    <property type="term" value="C:transporter complex"/>
    <property type="evidence" value="ECO:0007669"/>
    <property type="project" value="TreeGrafter"/>
</dbReference>
<dbReference type="GO" id="GO:0043165">
    <property type="term" value="P:Gram-negative-bacterium-type cell outer membrane assembly"/>
    <property type="evidence" value="ECO:0007669"/>
    <property type="project" value="InterPro"/>
</dbReference>
<dbReference type="AlphaFoldDB" id="A0A484HN11"/>
<evidence type="ECO:0000313" key="3">
    <source>
        <dbReference type="EMBL" id="VEN74295.1"/>
    </source>
</evidence>
<gene>
    <name evidence="3" type="ORF">EPICR_30230</name>
</gene>
<dbReference type="InterPro" id="IPR050218">
    <property type="entry name" value="LptD"/>
</dbReference>
<dbReference type="EMBL" id="CAACVI010000023">
    <property type="protein sequence ID" value="VEN74295.1"/>
    <property type="molecule type" value="Genomic_DNA"/>
</dbReference>
<feature type="chain" id="PRO_5039950800" evidence="1">
    <location>
        <begin position="37"/>
        <end position="758"/>
    </location>
</feature>
<dbReference type="HAMAP" id="MF_01411">
    <property type="entry name" value="LPS_assembly_LptD"/>
    <property type="match status" value="1"/>
</dbReference>
<dbReference type="GO" id="GO:0015920">
    <property type="term" value="P:lipopolysaccharide transport"/>
    <property type="evidence" value="ECO:0007669"/>
    <property type="project" value="InterPro"/>
</dbReference>
<dbReference type="PANTHER" id="PTHR30189">
    <property type="entry name" value="LPS-ASSEMBLY PROTEIN"/>
    <property type="match status" value="1"/>
</dbReference>
<proteinExistence type="inferred from homology"/>
<dbReference type="InterPro" id="IPR020889">
    <property type="entry name" value="LipoPS_assembly_LptD"/>
</dbReference>
<dbReference type="GO" id="GO:0009279">
    <property type="term" value="C:cell outer membrane"/>
    <property type="evidence" value="ECO:0007669"/>
    <property type="project" value="InterPro"/>
</dbReference>
<protein>
    <submittedName>
        <fullName evidence="3">Putative LPS-assembly protein LptD</fullName>
    </submittedName>
</protein>